<evidence type="ECO:0000256" key="5">
    <source>
        <dbReference type="ARBA" id="ARBA00022729"/>
    </source>
</evidence>
<dbReference type="Proteomes" id="UP001597173">
    <property type="component" value="Unassembled WGS sequence"/>
</dbReference>
<dbReference type="SUPFAM" id="SSF56935">
    <property type="entry name" value="Porins"/>
    <property type="match status" value="1"/>
</dbReference>
<dbReference type="Gene3D" id="2.40.160.10">
    <property type="entry name" value="Porin"/>
    <property type="match status" value="1"/>
</dbReference>
<evidence type="ECO:0000313" key="12">
    <source>
        <dbReference type="Proteomes" id="UP001597173"/>
    </source>
</evidence>
<accession>A0ABW3YZH2</accession>
<evidence type="ECO:0000256" key="7">
    <source>
        <dbReference type="ARBA" id="ARBA00023114"/>
    </source>
</evidence>
<dbReference type="RefSeq" id="WP_374840362.1">
    <property type="nucleotide sequence ID" value="NZ_JBHEEW010000015.1"/>
</dbReference>
<keyword evidence="3 10" id="KW-1134">Transmembrane beta strand</keyword>
<evidence type="ECO:0000256" key="2">
    <source>
        <dbReference type="ARBA" id="ARBA00022448"/>
    </source>
</evidence>
<comment type="domain">
    <text evidence="10">Consists of 16-stranded beta-barrel sheets, with large surface-exposed loops, that form a transmembrane pore at the center of each barrel. The pore is partially ocluded by a peptide loop that folds into the pore lumen.</text>
</comment>
<dbReference type="Pfam" id="PF02530">
    <property type="entry name" value="Porin_2"/>
    <property type="match status" value="1"/>
</dbReference>
<protein>
    <recommendedName>
        <fullName evidence="10">Porin</fullName>
    </recommendedName>
</protein>
<dbReference type="InterPro" id="IPR003684">
    <property type="entry name" value="Porin_alphabac"/>
</dbReference>
<sequence length="355" mass="38451">MNIKSLLLGSAAALAAVSGAQAADAIIAAEPEPMEYVRVCDAFGKGYFYIPGTETCLKLGGYVRVDFQGGDINGQNTFPGGGGDSWKSRARLNLRVSTATDTEYGALKTYGELIFQRDDNNSDSSDTYLDQAYIELGGVLVGYTSTLYTAFTGDAGNTINDYYDVDYGDFNRTQIRYTYDAGNGFSFALAVEDDSDTDSDDVADYNVADDNYMPDIVAAVGYNGGAWQLRAVGGYDESMEEGAVKVRGDVSFGQVSLFAMAGWNTDGDFKNNYARWDGDWAVWLGGSYSLTEKAKLNASVNFDDGDNVEAAVNVAYQVVPGFSIIPEVNYRSDADEKLGPKAEDWGGVLRFQRNF</sequence>
<comment type="subcellular location">
    <subcellularLocation>
        <location evidence="10">Cell outer membrane</location>
        <topology evidence="10">Multi-pass membrane protein</topology>
    </subcellularLocation>
</comment>
<evidence type="ECO:0000256" key="1">
    <source>
        <dbReference type="ARBA" id="ARBA00009521"/>
    </source>
</evidence>
<dbReference type="EMBL" id="JBHTNF010000011">
    <property type="protein sequence ID" value="MFD1329382.1"/>
    <property type="molecule type" value="Genomic_DNA"/>
</dbReference>
<evidence type="ECO:0000313" key="11">
    <source>
        <dbReference type="EMBL" id="MFD1329382.1"/>
    </source>
</evidence>
<feature type="signal peptide" evidence="10">
    <location>
        <begin position="1"/>
        <end position="22"/>
    </location>
</feature>
<keyword evidence="12" id="KW-1185">Reference proteome</keyword>
<evidence type="ECO:0000256" key="4">
    <source>
        <dbReference type="ARBA" id="ARBA00022692"/>
    </source>
</evidence>
<keyword evidence="7 10" id="KW-0626">Porin</keyword>
<organism evidence="11 12">
    <name type="scientific">Mycoplana ramosa</name>
    <name type="common">Mycoplana bullata</name>
    <dbReference type="NCBI Taxonomy" id="40837"/>
    <lineage>
        <taxon>Bacteria</taxon>
        <taxon>Pseudomonadati</taxon>
        <taxon>Pseudomonadota</taxon>
        <taxon>Alphaproteobacteria</taxon>
        <taxon>Hyphomicrobiales</taxon>
        <taxon>Rhizobiaceae</taxon>
        <taxon>Mycoplana</taxon>
    </lineage>
</organism>
<keyword evidence="2 10" id="KW-0813">Transport</keyword>
<gene>
    <name evidence="11" type="ORF">ACFQ33_15950</name>
</gene>
<keyword evidence="6 10" id="KW-0406">Ion transport</keyword>
<evidence type="ECO:0000256" key="9">
    <source>
        <dbReference type="ARBA" id="ARBA00023237"/>
    </source>
</evidence>
<keyword evidence="9 10" id="KW-0998">Cell outer membrane</keyword>
<evidence type="ECO:0000256" key="8">
    <source>
        <dbReference type="ARBA" id="ARBA00023136"/>
    </source>
</evidence>
<keyword evidence="8 10" id="KW-0472">Membrane</keyword>
<keyword evidence="5 10" id="KW-0732">Signal</keyword>
<feature type="chain" id="PRO_5045000038" description="Porin" evidence="10">
    <location>
        <begin position="23"/>
        <end position="355"/>
    </location>
</feature>
<evidence type="ECO:0000256" key="10">
    <source>
        <dbReference type="RuleBase" id="RU364005"/>
    </source>
</evidence>
<proteinExistence type="inferred from homology"/>
<comment type="similarity">
    <text evidence="1 10">Belongs to the alphaproteobacteria porin family.</text>
</comment>
<name>A0ABW3YZH2_MYCRA</name>
<keyword evidence="4 10" id="KW-0812">Transmembrane</keyword>
<reference evidence="12" key="1">
    <citation type="journal article" date="2019" name="Int. J. Syst. Evol. Microbiol.">
        <title>The Global Catalogue of Microorganisms (GCM) 10K type strain sequencing project: providing services to taxonomists for standard genome sequencing and annotation.</title>
        <authorList>
            <consortium name="The Broad Institute Genomics Platform"/>
            <consortium name="The Broad Institute Genome Sequencing Center for Infectious Disease"/>
            <person name="Wu L."/>
            <person name="Ma J."/>
        </authorList>
    </citation>
    <scope>NUCLEOTIDE SEQUENCE [LARGE SCALE GENOMIC DNA]</scope>
    <source>
        <strain evidence="12">CCUG 55609</strain>
    </source>
</reference>
<dbReference type="InterPro" id="IPR023614">
    <property type="entry name" value="Porin_dom_sf"/>
</dbReference>
<comment type="caution">
    <text evidence="11">The sequence shown here is derived from an EMBL/GenBank/DDBJ whole genome shotgun (WGS) entry which is preliminary data.</text>
</comment>
<comment type="function">
    <text evidence="10">Forms passive diffusion pores that allow small molecular weight hydrophilic materials across the outer membrane.</text>
</comment>
<evidence type="ECO:0000256" key="6">
    <source>
        <dbReference type="ARBA" id="ARBA00023065"/>
    </source>
</evidence>
<evidence type="ECO:0000256" key="3">
    <source>
        <dbReference type="ARBA" id="ARBA00022452"/>
    </source>
</evidence>